<dbReference type="SUPFAM" id="SSF54909">
    <property type="entry name" value="Dimeric alpha+beta barrel"/>
    <property type="match status" value="1"/>
</dbReference>
<dbReference type="Gene3D" id="1.10.10.10">
    <property type="entry name" value="Winged helix-like DNA-binding domain superfamily/Winged helix DNA-binding domain"/>
    <property type="match status" value="1"/>
</dbReference>
<dbReference type="InterPro" id="IPR011991">
    <property type="entry name" value="ArsR-like_HTH"/>
</dbReference>
<keyword evidence="1" id="KW-0805">Transcription regulation</keyword>
<dbReference type="InterPro" id="IPR019885">
    <property type="entry name" value="Tscrpt_reg_HTH_AsnC-type_CS"/>
</dbReference>
<dbReference type="InterPro" id="IPR011008">
    <property type="entry name" value="Dimeric_a/b-barrel"/>
</dbReference>
<dbReference type="Pfam" id="PF01037">
    <property type="entry name" value="AsnC_trans_reg"/>
    <property type="match status" value="1"/>
</dbReference>
<dbReference type="InterPro" id="IPR036388">
    <property type="entry name" value="WH-like_DNA-bd_sf"/>
</dbReference>
<name>A0ABV7ZTR5_9GAMM</name>
<evidence type="ECO:0000259" key="6">
    <source>
        <dbReference type="PROSITE" id="PS50956"/>
    </source>
</evidence>
<evidence type="ECO:0000313" key="7">
    <source>
        <dbReference type="EMBL" id="MFC3851299.1"/>
    </source>
</evidence>
<gene>
    <name evidence="7" type="ORF">ACFOOG_00525</name>
</gene>
<dbReference type="CDD" id="cd00090">
    <property type="entry name" value="HTH_ARSR"/>
    <property type="match status" value="1"/>
</dbReference>
<evidence type="ECO:0000256" key="1">
    <source>
        <dbReference type="ARBA" id="ARBA00023015"/>
    </source>
</evidence>
<dbReference type="PANTHER" id="PTHR30154:SF0">
    <property type="entry name" value="LEUCINE-RESPONSIVE REGULATORY PROTEIN"/>
    <property type="match status" value="1"/>
</dbReference>
<dbReference type="InterPro" id="IPR036390">
    <property type="entry name" value="WH_DNA-bd_sf"/>
</dbReference>
<evidence type="ECO:0000256" key="4">
    <source>
        <dbReference type="ARBA" id="ARBA00023163"/>
    </source>
</evidence>
<keyword evidence="4" id="KW-0804">Transcription</keyword>
<organism evidence="7 8">
    <name type="scientific">Saccharospirillum mangrovi</name>
    <dbReference type="NCBI Taxonomy" id="2161747"/>
    <lineage>
        <taxon>Bacteria</taxon>
        <taxon>Pseudomonadati</taxon>
        <taxon>Pseudomonadota</taxon>
        <taxon>Gammaproteobacteria</taxon>
        <taxon>Oceanospirillales</taxon>
        <taxon>Saccharospirillaceae</taxon>
        <taxon>Saccharospirillum</taxon>
    </lineage>
</organism>
<evidence type="ECO:0000256" key="5">
    <source>
        <dbReference type="ARBA" id="ARBA00039227"/>
    </source>
</evidence>
<dbReference type="PRINTS" id="PR00033">
    <property type="entry name" value="HTHASNC"/>
</dbReference>
<dbReference type="SUPFAM" id="SSF46785">
    <property type="entry name" value="Winged helix' DNA-binding domain"/>
    <property type="match status" value="1"/>
</dbReference>
<feature type="domain" description="HTH asnC-type" evidence="6">
    <location>
        <begin position="11"/>
        <end position="72"/>
    </location>
</feature>
<sequence>MRVVKKPSRELDTIDLNILDVLQRDGRISFTELAAEVGLSTTPCLERVRRLEEAGVITGYHAEVNPAALGLNLLVFLEVSLRYQSNQAFDDFRKAAQGIPNLLECHLISGSSDYLLKLRLTDMSEYRYTLGEILSTLPGIQESRSYIVMEEVKSAAPYPTEHRRRALSGH</sequence>
<keyword evidence="2" id="KW-0238">DNA-binding</keyword>
<accession>A0ABV7ZTR5</accession>
<dbReference type="SMART" id="SM00344">
    <property type="entry name" value="HTH_ASNC"/>
    <property type="match status" value="1"/>
</dbReference>
<dbReference type="Gene3D" id="3.30.70.920">
    <property type="match status" value="1"/>
</dbReference>
<comment type="caution">
    <text evidence="7">The sequence shown here is derived from an EMBL/GenBank/DDBJ whole genome shotgun (WGS) entry which is preliminary data.</text>
</comment>
<evidence type="ECO:0000313" key="8">
    <source>
        <dbReference type="Proteomes" id="UP001595617"/>
    </source>
</evidence>
<keyword evidence="3" id="KW-0010">Activator</keyword>
<keyword evidence="8" id="KW-1185">Reference proteome</keyword>
<dbReference type="PANTHER" id="PTHR30154">
    <property type="entry name" value="LEUCINE-RESPONSIVE REGULATORY PROTEIN"/>
    <property type="match status" value="1"/>
</dbReference>
<dbReference type="InterPro" id="IPR019887">
    <property type="entry name" value="Tscrpt_reg_AsnC/Lrp_C"/>
</dbReference>
<dbReference type="Proteomes" id="UP001595617">
    <property type="component" value="Unassembled WGS sequence"/>
</dbReference>
<dbReference type="PROSITE" id="PS50956">
    <property type="entry name" value="HTH_ASNC_2"/>
    <property type="match status" value="1"/>
</dbReference>
<dbReference type="Pfam" id="PF13412">
    <property type="entry name" value="HTH_24"/>
    <property type="match status" value="1"/>
</dbReference>
<dbReference type="InterPro" id="IPR019888">
    <property type="entry name" value="Tscrpt_reg_AsnC-like"/>
</dbReference>
<protein>
    <recommendedName>
        <fullName evidence="5">Leucine-responsive regulatory protein</fullName>
    </recommendedName>
</protein>
<proteinExistence type="predicted"/>
<evidence type="ECO:0000256" key="3">
    <source>
        <dbReference type="ARBA" id="ARBA00023159"/>
    </source>
</evidence>
<dbReference type="RefSeq" id="WP_380692431.1">
    <property type="nucleotide sequence ID" value="NZ_JBHRYR010000002.1"/>
</dbReference>
<dbReference type="PROSITE" id="PS00519">
    <property type="entry name" value="HTH_ASNC_1"/>
    <property type="match status" value="1"/>
</dbReference>
<dbReference type="EMBL" id="JBHRYR010000002">
    <property type="protein sequence ID" value="MFC3851299.1"/>
    <property type="molecule type" value="Genomic_DNA"/>
</dbReference>
<dbReference type="InterPro" id="IPR000485">
    <property type="entry name" value="AsnC-type_HTH_dom"/>
</dbReference>
<reference evidence="8" key="1">
    <citation type="journal article" date="2019" name="Int. J. Syst. Evol. Microbiol.">
        <title>The Global Catalogue of Microorganisms (GCM) 10K type strain sequencing project: providing services to taxonomists for standard genome sequencing and annotation.</title>
        <authorList>
            <consortium name="The Broad Institute Genomics Platform"/>
            <consortium name="The Broad Institute Genome Sequencing Center for Infectious Disease"/>
            <person name="Wu L."/>
            <person name="Ma J."/>
        </authorList>
    </citation>
    <scope>NUCLEOTIDE SEQUENCE [LARGE SCALE GENOMIC DNA]</scope>
    <source>
        <strain evidence="8">IBRC 10765</strain>
    </source>
</reference>
<evidence type="ECO:0000256" key="2">
    <source>
        <dbReference type="ARBA" id="ARBA00023125"/>
    </source>
</evidence>